<organism evidence="1 2">
    <name type="scientific">Bathymodiolus thermophilus thioautotrophic gill symbiont</name>
    <dbReference type="NCBI Taxonomy" id="2360"/>
    <lineage>
        <taxon>Bacteria</taxon>
        <taxon>Pseudomonadati</taxon>
        <taxon>Pseudomonadota</taxon>
        <taxon>Gammaproteobacteria</taxon>
        <taxon>sulfur-oxidizing symbionts</taxon>
    </lineage>
</organism>
<gene>
    <name evidence="1" type="ORF">THERMOS_259</name>
</gene>
<dbReference type="RefSeq" id="WP_202762562.1">
    <property type="nucleotide sequence ID" value="NZ_CAESAQ020000017.1"/>
</dbReference>
<reference evidence="1 2" key="1">
    <citation type="submission" date="2020-05" db="EMBL/GenBank/DDBJ databases">
        <authorList>
            <person name="Petersen J."/>
            <person name="Sayavedra L."/>
        </authorList>
    </citation>
    <scope>NUCLEOTIDE SEQUENCE [LARGE SCALE GENOMIC DNA]</scope>
    <source>
        <strain evidence="1">B thermophilus SOXS</strain>
    </source>
</reference>
<dbReference type="Pfam" id="PF11536">
    <property type="entry name" value="DUF3226"/>
    <property type="match status" value="1"/>
</dbReference>
<sequence length="180" mass="21225">MRIFCEGDDDEKFIISLLQHLEDTGQLNSKPEYSKYIYKKNGKSELLKANNYKAENKLIGKKIQKVLFVFDADFKEDDASQNGLEKSKVRIKQLIKGLDWGIKTDYYIFDKNLDDFIIQTLNKDHQECFKAFDKCLNIQDKNKNKKISTCLYKKLYPQAPYDFSHQNFDILKGKLIQLFQ</sequence>
<evidence type="ECO:0000313" key="2">
    <source>
        <dbReference type="Proteomes" id="UP000643672"/>
    </source>
</evidence>
<name>A0A8H8X9Y0_9GAMM</name>
<evidence type="ECO:0000313" key="1">
    <source>
        <dbReference type="EMBL" id="CAB5495234.1"/>
    </source>
</evidence>
<protein>
    <submittedName>
        <fullName evidence="1">Uncharacterized protein</fullName>
    </submittedName>
</protein>
<dbReference type="InterPro" id="IPR024508">
    <property type="entry name" value="DUF3226"/>
</dbReference>
<dbReference type="Proteomes" id="UP000643672">
    <property type="component" value="Unassembled WGS sequence"/>
</dbReference>
<comment type="caution">
    <text evidence="1">The sequence shown here is derived from an EMBL/GenBank/DDBJ whole genome shotgun (WGS) entry which is preliminary data.</text>
</comment>
<keyword evidence="2" id="KW-1185">Reference proteome</keyword>
<accession>A0A8H8X9Y0</accession>
<proteinExistence type="predicted"/>
<dbReference type="AlphaFoldDB" id="A0A8H8X9Y0"/>
<dbReference type="EMBL" id="CAESAQ020000017">
    <property type="protein sequence ID" value="CAB5495234.1"/>
    <property type="molecule type" value="Genomic_DNA"/>
</dbReference>